<evidence type="ECO:0000313" key="3">
    <source>
        <dbReference type="Proteomes" id="UP001197247"/>
    </source>
</evidence>
<feature type="domain" description="Aminoglycoside phosphotransferase" evidence="1">
    <location>
        <begin position="42"/>
        <end position="247"/>
    </location>
</feature>
<keyword evidence="3" id="KW-1185">Reference proteome</keyword>
<accession>A0ABS5TAB4</accession>
<gene>
    <name evidence="2" type="ORF">KIH74_03660</name>
</gene>
<dbReference type="Gene3D" id="3.90.1200.10">
    <property type="match status" value="1"/>
</dbReference>
<dbReference type="EMBL" id="JAHBAY010000001">
    <property type="protein sequence ID" value="MBT0768005.1"/>
    <property type="molecule type" value="Genomic_DNA"/>
</dbReference>
<comment type="caution">
    <text evidence="2">The sequence shown here is derived from an EMBL/GenBank/DDBJ whole genome shotgun (WGS) entry which is preliminary data.</text>
</comment>
<sequence length="303" mass="33034">MPARSPLSLAALASAAVSGLEPMRTQLLDATADDIDTALIEDNLSRHWVVRAPRNNVASMRLDAESQLIGQLRSWLPFGMPEAEGVAPLRSGGRALVHRKLPGRPIRPLELLHRPTLATAYGQAIAAIHNLPTRLVEEAGLPVYTAEEYRFRRLAELDRVAATGLTPVRLLTRWEHAVEEVGAWRFIPCVVHGDLAGDNVLAEGEEVTGVMEWSETRVADPADDLAWVSIGATETAMGPVFTAYTAARSEPVDVDLRRRARLSGEFAIARWLLHGVHTDDSAIIDDAVQMLADLEAGVGDEPW</sequence>
<dbReference type="SUPFAM" id="SSF56112">
    <property type="entry name" value="Protein kinase-like (PK-like)"/>
    <property type="match status" value="1"/>
</dbReference>
<dbReference type="Gene3D" id="3.30.200.20">
    <property type="entry name" value="Phosphorylase Kinase, domain 1"/>
    <property type="match status" value="1"/>
</dbReference>
<dbReference type="Proteomes" id="UP001197247">
    <property type="component" value="Unassembled WGS sequence"/>
</dbReference>
<dbReference type="Pfam" id="PF01636">
    <property type="entry name" value="APH"/>
    <property type="match status" value="1"/>
</dbReference>
<evidence type="ECO:0000313" key="2">
    <source>
        <dbReference type="EMBL" id="MBT0768005.1"/>
    </source>
</evidence>
<dbReference type="RefSeq" id="WP_214154265.1">
    <property type="nucleotide sequence ID" value="NZ_JAHBAY010000001.1"/>
</dbReference>
<dbReference type="InterPro" id="IPR011009">
    <property type="entry name" value="Kinase-like_dom_sf"/>
</dbReference>
<name>A0ABS5TAB4_9ACTN</name>
<evidence type="ECO:0000259" key="1">
    <source>
        <dbReference type="Pfam" id="PF01636"/>
    </source>
</evidence>
<organism evidence="2 3">
    <name type="scientific">Kineosporia corallincola</name>
    <dbReference type="NCBI Taxonomy" id="2835133"/>
    <lineage>
        <taxon>Bacteria</taxon>
        <taxon>Bacillati</taxon>
        <taxon>Actinomycetota</taxon>
        <taxon>Actinomycetes</taxon>
        <taxon>Kineosporiales</taxon>
        <taxon>Kineosporiaceae</taxon>
        <taxon>Kineosporia</taxon>
    </lineage>
</organism>
<protein>
    <submittedName>
        <fullName evidence="2">Phosphotransferase</fullName>
    </submittedName>
</protein>
<dbReference type="InterPro" id="IPR002575">
    <property type="entry name" value="Aminoglycoside_PTrfase"/>
</dbReference>
<proteinExistence type="predicted"/>
<reference evidence="2 3" key="1">
    <citation type="submission" date="2021-05" db="EMBL/GenBank/DDBJ databases">
        <title>Kineosporia and Streptomyces sp. nov. two new marine actinobacteria isolated from Coral.</title>
        <authorList>
            <person name="Buangrab K."/>
            <person name="Sutthacheep M."/>
            <person name="Yeemin T."/>
            <person name="Harunari E."/>
            <person name="Igarashi Y."/>
            <person name="Kanchanasin P."/>
            <person name="Tanasupawat S."/>
            <person name="Phongsopitanun W."/>
        </authorList>
    </citation>
    <scope>NUCLEOTIDE SEQUENCE [LARGE SCALE GENOMIC DNA]</scope>
    <source>
        <strain evidence="2 3">J2-2</strain>
    </source>
</reference>